<reference evidence="3" key="1">
    <citation type="submission" date="2025-08" db="UniProtKB">
        <authorList>
            <consortium name="RefSeq"/>
        </authorList>
    </citation>
    <scope>IDENTIFICATION</scope>
</reference>
<dbReference type="KEGG" id="tnl:113500312"/>
<feature type="signal peptide" evidence="1">
    <location>
        <begin position="1"/>
        <end position="20"/>
    </location>
</feature>
<dbReference type="Proteomes" id="UP000322000">
    <property type="component" value="Chromosome 13"/>
</dbReference>
<organism evidence="2 3">
    <name type="scientific">Trichoplusia ni</name>
    <name type="common">Cabbage looper</name>
    <dbReference type="NCBI Taxonomy" id="7111"/>
    <lineage>
        <taxon>Eukaryota</taxon>
        <taxon>Metazoa</taxon>
        <taxon>Ecdysozoa</taxon>
        <taxon>Arthropoda</taxon>
        <taxon>Hexapoda</taxon>
        <taxon>Insecta</taxon>
        <taxon>Pterygota</taxon>
        <taxon>Neoptera</taxon>
        <taxon>Endopterygota</taxon>
        <taxon>Lepidoptera</taxon>
        <taxon>Glossata</taxon>
        <taxon>Ditrysia</taxon>
        <taxon>Noctuoidea</taxon>
        <taxon>Noctuidae</taxon>
        <taxon>Plusiinae</taxon>
        <taxon>Trichoplusia</taxon>
    </lineage>
</organism>
<dbReference type="GeneID" id="113500312"/>
<dbReference type="OrthoDB" id="8179976at2759"/>
<dbReference type="InParanoid" id="A0A7E5W8A6"/>
<keyword evidence="2" id="KW-1185">Reference proteome</keyword>
<gene>
    <name evidence="3" type="primary">LOC113500312</name>
</gene>
<accession>A0A7E5W8A6</accession>
<name>A0A7E5W8A6_TRINI</name>
<evidence type="ECO:0000313" key="3">
    <source>
        <dbReference type="RefSeq" id="XP_026736860.1"/>
    </source>
</evidence>
<proteinExistence type="predicted"/>
<evidence type="ECO:0000313" key="2">
    <source>
        <dbReference type="Proteomes" id="UP000322000"/>
    </source>
</evidence>
<protein>
    <submittedName>
        <fullName evidence="3">Uncharacterized protein LOC113500312</fullName>
    </submittedName>
</protein>
<feature type="chain" id="PRO_5028926869" evidence="1">
    <location>
        <begin position="21"/>
        <end position="181"/>
    </location>
</feature>
<keyword evidence="1" id="KW-0732">Signal</keyword>
<dbReference type="AlphaFoldDB" id="A0A7E5W8A6"/>
<dbReference type="RefSeq" id="XP_026736860.1">
    <property type="nucleotide sequence ID" value="XM_026881059.1"/>
</dbReference>
<sequence length="181" mass="20636">MSKPWVLCIVACACVAVISGGNFGAAIWSTRAINQCDEPNHKFKTVIKLMDINETHDGFYGDVELVEDFTEEYGVRLDISKLVEDEFKQFDVIYDDNLFNFFDKYAHKYVVGCFNAVGINPPALPIPKGNYKINEYVYSKEIMPGLFGTYMIKLYIVKDNLDEGCIEIQIEGEEVEQKTEE</sequence>
<evidence type="ECO:0000256" key="1">
    <source>
        <dbReference type="SAM" id="SignalP"/>
    </source>
</evidence>